<dbReference type="UniPathway" id="UPA00077">
    <property type="reaction ID" value="UER00155"/>
</dbReference>
<comment type="pathway">
    <text evidence="2">Cofactor biosynthesis; tetrahydrofolate biosynthesis; 2-amino-4-hydroxy-6-hydroxymethyl-7,8-dihydropteridine diphosphate from 7,8-dihydroneopterin triphosphate: step 4/4.</text>
</comment>
<keyword evidence="8" id="KW-0289">Folate biosynthesis</keyword>
<dbReference type="GO" id="GO:0016301">
    <property type="term" value="F:kinase activity"/>
    <property type="evidence" value="ECO:0007669"/>
    <property type="project" value="UniProtKB-KW"/>
</dbReference>
<dbReference type="RefSeq" id="WP_002365443.1">
    <property type="nucleotide sequence ID" value="NZ_GL454465.1"/>
</dbReference>
<organism evidence="10 11">
    <name type="scientific">Enterococcus faecalis TX4248</name>
    <dbReference type="NCBI Taxonomy" id="749495"/>
    <lineage>
        <taxon>Bacteria</taxon>
        <taxon>Bacillati</taxon>
        <taxon>Bacillota</taxon>
        <taxon>Bacilli</taxon>
        <taxon>Lactobacillales</taxon>
        <taxon>Enterococcaceae</taxon>
        <taxon>Enterococcus</taxon>
    </lineage>
</organism>
<accession>A0A125W4W8</accession>
<dbReference type="CDD" id="cd00483">
    <property type="entry name" value="HPPK"/>
    <property type="match status" value="1"/>
</dbReference>
<evidence type="ECO:0000256" key="8">
    <source>
        <dbReference type="ARBA" id="ARBA00022909"/>
    </source>
</evidence>
<gene>
    <name evidence="10" type="primary">folK</name>
    <name evidence="10" type="ORF">HMPREF9498_02118</name>
</gene>
<evidence type="ECO:0000256" key="7">
    <source>
        <dbReference type="ARBA" id="ARBA00022840"/>
    </source>
</evidence>
<dbReference type="AlphaFoldDB" id="A0A125W4W8"/>
<evidence type="ECO:0000256" key="1">
    <source>
        <dbReference type="ARBA" id="ARBA00000198"/>
    </source>
</evidence>
<dbReference type="PANTHER" id="PTHR43071">
    <property type="entry name" value="2-AMINO-4-HYDROXY-6-HYDROXYMETHYLDIHYDROPTERIDINE PYROPHOSPHOKINASE"/>
    <property type="match status" value="1"/>
</dbReference>
<dbReference type="Gene3D" id="3.30.70.560">
    <property type="entry name" value="7,8-Dihydro-6-hydroxymethylpterin-pyrophosphokinase HPPK"/>
    <property type="match status" value="1"/>
</dbReference>
<sequence>MIGYVALGSNVGDPYANLVKARNYLNEDPQIQVVASSKLYETDPYGYTDQDDFLNAVLKIDTSYTAEELLAVTQGIEQAMKRKKLIHWGPRIIDIDILLLGEQSVTLPHLQVPHQELTKRSFVLIPLSDVYAEEQLLGAPIATWIQRSGNQEEVRVSEKEW</sequence>
<dbReference type="EC" id="2.7.6.3" evidence="3"/>
<evidence type="ECO:0000256" key="5">
    <source>
        <dbReference type="ARBA" id="ARBA00022741"/>
    </source>
</evidence>
<dbReference type="GO" id="GO:0005524">
    <property type="term" value="F:ATP binding"/>
    <property type="evidence" value="ECO:0007669"/>
    <property type="project" value="UniProtKB-KW"/>
</dbReference>
<dbReference type="PANTHER" id="PTHR43071:SF1">
    <property type="entry name" value="2-AMINO-4-HYDROXY-6-HYDROXYMETHYLDIHYDROPTERIDINE PYROPHOSPHOKINASE"/>
    <property type="match status" value="1"/>
</dbReference>
<dbReference type="GO" id="GO:0046656">
    <property type="term" value="P:folic acid biosynthetic process"/>
    <property type="evidence" value="ECO:0007669"/>
    <property type="project" value="UniProtKB-KW"/>
</dbReference>
<reference evidence="10 11" key="1">
    <citation type="submission" date="2010-07" db="EMBL/GenBank/DDBJ databases">
        <authorList>
            <person name="Sid Ahmed O."/>
        </authorList>
    </citation>
    <scope>NUCLEOTIDE SEQUENCE [LARGE SCALE GENOMIC DNA]</scope>
    <source>
        <strain evidence="10 11">TX4248</strain>
    </source>
</reference>
<evidence type="ECO:0000313" key="11">
    <source>
        <dbReference type="Proteomes" id="UP000004846"/>
    </source>
</evidence>
<feature type="domain" description="7,8-dihydro-6-hydroxymethylpterin-pyrophosphokinase" evidence="9">
    <location>
        <begin position="87"/>
        <end position="98"/>
    </location>
</feature>
<dbReference type="GO" id="GO:0003848">
    <property type="term" value="F:2-amino-4-hydroxy-6-hydroxymethyldihydropteridine diphosphokinase activity"/>
    <property type="evidence" value="ECO:0007669"/>
    <property type="project" value="UniProtKB-EC"/>
</dbReference>
<dbReference type="HOGENOM" id="CLU_097916_1_1_9"/>
<evidence type="ECO:0000256" key="2">
    <source>
        <dbReference type="ARBA" id="ARBA00005051"/>
    </source>
</evidence>
<dbReference type="Proteomes" id="UP000004846">
    <property type="component" value="Unassembled WGS sequence"/>
</dbReference>
<evidence type="ECO:0000256" key="3">
    <source>
        <dbReference type="ARBA" id="ARBA00013253"/>
    </source>
</evidence>
<dbReference type="GO" id="GO:0046654">
    <property type="term" value="P:tetrahydrofolate biosynthetic process"/>
    <property type="evidence" value="ECO:0007669"/>
    <property type="project" value="UniProtKB-UniPathway"/>
</dbReference>
<dbReference type="Pfam" id="PF01288">
    <property type="entry name" value="HPPK"/>
    <property type="match status" value="1"/>
</dbReference>
<keyword evidence="6 10" id="KW-0418">Kinase</keyword>
<evidence type="ECO:0000259" key="9">
    <source>
        <dbReference type="PROSITE" id="PS00794"/>
    </source>
</evidence>
<name>A0A125W4W8_ENTFL</name>
<comment type="catalytic activity">
    <reaction evidence="1">
        <text>6-hydroxymethyl-7,8-dihydropterin + ATP = (7,8-dihydropterin-6-yl)methyl diphosphate + AMP + H(+)</text>
        <dbReference type="Rhea" id="RHEA:11412"/>
        <dbReference type="ChEBI" id="CHEBI:15378"/>
        <dbReference type="ChEBI" id="CHEBI:30616"/>
        <dbReference type="ChEBI" id="CHEBI:44841"/>
        <dbReference type="ChEBI" id="CHEBI:72950"/>
        <dbReference type="ChEBI" id="CHEBI:456215"/>
        <dbReference type="EC" id="2.7.6.3"/>
    </reaction>
</comment>
<keyword evidence="7" id="KW-0067">ATP-binding</keyword>
<keyword evidence="4 10" id="KW-0808">Transferase</keyword>
<comment type="caution">
    <text evidence="10">The sequence shown here is derived from an EMBL/GenBank/DDBJ whole genome shotgun (WGS) entry which is preliminary data.</text>
</comment>
<dbReference type="InterPro" id="IPR035907">
    <property type="entry name" value="Hppk_sf"/>
</dbReference>
<proteinExistence type="predicted"/>
<dbReference type="InterPro" id="IPR000550">
    <property type="entry name" value="Hppk"/>
</dbReference>
<evidence type="ECO:0000256" key="4">
    <source>
        <dbReference type="ARBA" id="ARBA00022679"/>
    </source>
</evidence>
<dbReference type="NCBIfam" id="TIGR01498">
    <property type="entry name" value="folK"/>
    <property type="match status" value="1"/>
</dbReference>
<keyword evidence="5" id="KW-0547">Nucleotide-binding</keyword>
<dbReference type="SUPFAM" id="SSF55083">
    <property type="entry name" value="6-hydroxymethyl-7,8-dihydropterin pyrophosphokinase, HPPK"/>
    <property type="match status" value="1"/>
</dbReference>
<evidence type="ECO:0000313" key="10">
    <source>
        <dbReference type="EMBL" id="EFM82268.1"/>
    </source>
</evidence>
<protein>
    <recommendedName>
        <fullName evidence="3">2-amino-4-hydroxy-6-hydroxymethyldihydropteridine diphosphokinase</fullName>
        <ecNumber evidence="3">2.7.6.3</ecNumber>
    </recommendedName>
</protein>
<dbReference type="EMBL" id="AEBR01000068">
    <property type="protein sequence ID" value="EFM82268.1"/>
    <property type="molecule type" value="Genomic_DNA"/>
</dbReference>
<evidence type="ECO:0000256" key="6">
    <source>
        <dbReference type="ARBA" id="ARBA00022777"/>
    </source>
</evidence>
<dbReference type="PROSITE" id="PS00794">
    <property type="entry name" value="HPPK"/>
    <property type="match status" value="1"/>
</dbReference>